<dbReference type="STRING" id="1892869.ACGLYG10_1146"/>
<feature type="region of interest" description="Disordered" evidence="1">
    <location>
        <begin position="1"/>
        <end position="38"/>
    </location>
</feature>
<keyword evidence="2" id="KW-1133">Transmembrane helix</keyword>
<keyword evidence="4" id="KW-1185">Reference proteome</keyword>
<feature type="transmembrane region" description="Helical" evidence="2">
    <location>
        <begin position="152"/>
        <end position="173"/>
    </location>
</feature>
<reference evidence="4" key="1">
    <citation type="submission" date="2016-09" db="EMBL/GenBank/DDBJ databases">
        <authorList>
            <person name="Strepis N."/>
        </authorList>
    </citation>
    <scope>NUCLEOTIDE SEQUENCE [LARGE SCALE GENOMIC DNA]</scope>
</reference>
<organism evidence="3 4">
    <name type="scientific">Actinomyces glycerinitolerans</name>
    <dbReference type="NCBI Taxonomy" id="1892869"/>
    <lineage>
        <taxon>Bacteria</taxon>
        <taxon>Bacillati</taxon>
        <taxon>Actinomycetota</taxon>
        <taxon>Actinomycetes</taxon>
        <taxon>Actinomycetales</taxon>
        <taxon>Actinomycetaceae</taxon>
        <taxon>Actinomyces</taxon>
    </lineage>
</organism>
<evidence type="ECO:0000256" key="2">
    <source>
        <dbReference type="SAM" id="Phobius"/>
    </source>
</evidence>
<dbReference type="InterPro" id="IPR011047">
    <property type="entry name" value="Quinoprotein_ADH-like_sf"/>
</dbReference>
<feature type="compositionally biased region" description="Polar residues" evidence="1">
    <location>
        <begin position="21"/>
        <end position="30"/>
    </location>
</feature>
<dbReference type="AlphaFoldDB" id="A0A1M4RY67"/>
<evidence type="ECO:0000313" key="3">
    <source>
        <dbReference type="EMBL" id="SHE24934.1"/>
    </source>
</evidence>
<keyword evidence="2" id="KW-0472">Membrane</keyword>
<protein>
    <submittedName>
        <fullName evidence="3">Uncharacterized protein</fullName>
    </submittedName>
</protein>
<feature type="transmembrane region" description="Helical" evidence="2">
    <location>
        <begin position="44"/>
        <end position="65"/>
    </location>
</feature>
<proteinExistence type="predicted"/>
<evidence type="ECO:0000313" key="4">
    <source>
        <dbReference type="Proteomes" id="UP000184291"/>
    </source>
</evidence>
<feature type="transmembrane region" description="Helical" evidence="2">
    <location>
        <begin position="85"/>
        <end position="105"/>
    </location>
</feature>
<feature type="transmembrane region" description="Helical" evidence="2">
    <location>
        <begin position="194"/>
        <end position="214"/>
    </location>
</feature>
<gene>
    <name evidence="3" type="ORF">ACGLYG10_1146</name>
</gene>
<dbReference type="Proteomes" id="UP000184291">
    <property type="component" value="Unassembled WGS sequence"/>
</dbReference>
<accession>A0A1M4RY67</accession>
<evidence type="ECO:0000256" key="1">
    <source>
        <dbReference type="SAM" id="MobiDB-lite"/>
    </source>
</evidence>
<dbReference type="EMBL" id="FQTT01000009">
    <property type="protein sequence ID" value="SHE24934.1"/>
    <property type="molecule type" value="Genomic_DNA"/>
</dbReference>
<keyword evidence="2" id="KW-0812">Transmembrane</keyword>
<name>A0A1M4RY67_9ACTO</name>
<feature type="transmembrane region" description="Helical" evidence="2">
    <location>
        <begin position="117"/>
        <end position="140"/>
    </location>
</feature>
<sequence length="694" mass="74708">MAGRGAACHPLAMANDDAPLSQPTPESQSPRRNRVRNQTRRDSILRGLRAGGLLATAMAGAWAWWQAWRNPGMLGPHGSGLDPLSLSFILLLAAATVWAFYACIVEPADSPRPRRTLLLAALLVLIPSTIAVVLLGRYWWQRSQAIGLPYPVLSQLAVVSAGIGVTVTAGLLLHLERGSRTPSKQLLRRRPTRTTTAVAVLTIAVATAALALPANTFQPRSTQVTATEAEPIPEILGNHVLWQHVFNGDETDVRGIISGTAGPIAITNHGAQGLDPHTGETTWSYTRPAHTSVFNRMYDTSCQGAEQAACHAVLTPDRSTLIVRYDAGPSNALLVALDTMTGEVRFEHMYHFVGDNRFSWDRGPNVQVTDNVLVIDQEILSITDGSHMGSLPRTDLPDCPGDSSCSNYDLDSEWVFSPFFQGGHSTLILGATCRYYDASGFETWCELILAPDSDPAATMNVSGIVPSDSSIATRGPTVVDGWTVRYRDPEVAGQELDREQKQGRLKEDALANLDLPIEVVSLDALSGTDTDQQPVPLAYPGRPMANRATRTLGISGTENVGERYQHPVLSDVFNPVDAQVYPIEELTEQATGLGYLDTLAVTQPNDVRGTGLSGWKSLDVLNPDGSVALHLDYEDITDPADIAAADGTLAYYHDGYLVPAPGVVALVYDRAVLQDNDDGANNFTARQTVVVGLG</sequence>
<dbReference type="SUPFAM" id="SSF50998">
    <property type="entry name" value="Quinoprotein alcohol dehydrogenase-like"/>
    <property type="match status" value="1"/>
</dbReference>